<reference evidence="3 4" key="1">
    <citation type="submission" date="2016-07" db="EMBL/GenBank/DDBJ databases">
        <title>Pervasive Adenine N6-methylation of Active Genes in Fungi.</title>
        <authorList>
            <consortium name="DOE Joint Genome Institute"/>
            <person name="Mondo S.J."/>
            <person name="Dannebaum R.O."/>
            <person name="Kuo R.C."/>
            <person name="Labutti K."/>
            <person name="Haridas S."/>
            <person name="Kuo A."/>
            <person name="Salamov A."/>
            <person name="Ahrendt S.R."/>
            <person name="Lipzen A."/>
            <person name="Sullivan W."/>
            <person name="Andreopoulos W.B."/>
            <person name="Clum A."/>
            <person name="Lindquist E."/>
            <person name="Daum C."/>
            <person name="Ramamoorthy G.K."/>
            <person name="Gryganskyi A."/>
            <person name="Culley D."/>
            <person name="Magnuson J.K."/>
            <person name="James T.Y."/>
            <person name="O'Malley M.A."/>
            <person name="Stajich J.E."/>
            <person name="Spatafora J.W."/>
            <person name="Visel A."/>
            <person name="Grigoriev I.V."/>
        </authorList>
    </citation>
    <scope>NUCLEOTIDE SEQUENCE [LARGE SCALE GENOMIC DNA]</scope>
    <source>
        <strain evidence="3 4">PL171</strain>
    </source>
</reference>
<dbReference type="GO" id="GO:0006950">
    <property type="term" value="P:response to stress"/>
    <property type="evidence" value="ECO:0007669"/>
    <property type="project" value="UniProtKB-ARBA"/>
</dbReference>
<name>A0A1Y2HBU7_9FUNG</name>
<feature type="compositionally biased region" description="Acidic residues" evidence="1">
    <location>
        <begin position="17"/>
        <end position="28"/>
    </location>
</feature>
<evidence type="ECO:0000259" key="2">
    <source>
        <dbReference type="SMART" id="SM00731"/>
    </source>
</evidence>
<keyword evidence="4" id="KW-1185">Reference proteome</keyword>
<dbReference type="Proteomes" id="UP000193411">
    <property type="component" value="Unassembled WGS sequence"/>
</dbReference>
<feature type="compositionally biased region" description="Basic and acidic residues" evidence="1">
    <location>
        <begin position="72"/>
        <end position="89"/>
    </location>
</feature>
<dbReference type="GO" id="GO:0005634">
    <property type="term" value="C:nucleus"/>
    <property type="evidence" value="ECO:0007669"/>
    <property type="project" value="TreeGrafter"/>
</dbReference>
<organism evidence="3 4">
    <name type="scientific">Catenaria anguillulae PL171</name>
    <dbReference type="NCBI Taxonomy" id="765915"/>
    <lineage>
        <taxon>Eukaryota</taxon>
        <taxon>Fungi</taxon>
        <taxon>Fungi incertae sedis</taxon>
        <taxon>Blastocladiomycota</taxon>
        <taxon>Blastocladiomycetes</taxon>
        <taxon>Blastocladiales</taxon>
        <taxon>Catenariaceae</taxon>
        <taxon>Catenaria</taxon>
    </lineage>
</organism>
<dbReference type="InterPro" id="IPR035240">
    <property type="entry name" value="SprT_Zn_ribbon"/>
</dbReference>
<sequence>MAGGAGRVRRAAVVVGSDDDEDEDDEDEDRTRDSGQDASGSEAEEVEWSDGAQVDEGGYDSSFIDDSDDDGDKGMERVARPTPKFRDAPRVPATPTTPALTSTAFKRARDSLTAQAFTEFNQRVFDNQLPSNLTIEWNKRLCTTAGRAWPSRFKPSTDRPVPPERKVADDGWVYDARVELSVKVLDSEEKLRRTLLHELCHVAAWVLDHVAKPPHGPRFWHWAKRATRAFPQLEVTTCHDYTINFKYTYVCTVCGYAFGRHSKSVDVQRQACGACNGGKLRLQVAGGSQVQGQPTSTRKPSAYQEFVKERYGQVKQAGKSHKEVMQALSEMWAKEGKQTGAAGDQSMTAA</sequence>
<dbReference type="InterPro" id="IPR036910">
    <property type="entry name" value="HMG_box_dom_sf"/>
</dbReference>
<dbReference type="EMBL" id="MCFL01000081">
    <property type="protein sequence ID" value="ORZ30542.1"/>
    <property type="molecule type" value="Genomic_DNA"/>
</dbReference>
<dbReference type="STRING" id="765915.A0A1Y2HBU7"/>
<dbReference type="PANTHER" id="PTHR23099:SF0">
    <property type="entry name" value="GERM CELL NUCLEAR ACIDIC PROTEIN"/>
    <property type="match status" value="1"/>
</dbReference>
<proteinExistence type="predicted"/>
<feature type="region of interest" description="Disordered" evidence="1">
    <location>
        <begin position="1"/>
        <end position="98"/>
    </location>
</feature>
<dbReference type="Pfam" id="PF10263">
    <property type="entry name" value="SprT-like"/>
    <property type="match status" value="1"/>
</dbReference>
<dbReference type="InterPro" id="IPR006640">
    <property type="entry name" value="SprT-like_domain"/>
</dbReference>
<dbReference type="CDD" id="cd00084">
    <property type="entry name" value="HMG-box_SF"/>
    <property type="match status" value="1"/>
</dbReference>
<evidence type="ECO:0000256" key="1">
    <source>
        <dbReference type="SAM" id="MobiDB-lite"/>
    </source>
</evidence>
<evidence type="ECO:0000313" key="3">
    <source>
        <dbReference type="EMBL" id="ORZ30542.1"/>
    </source>
</evidence>
<evidence type="ECO:0000313" key="4">
    <source>
        <dbReference type="Proteomes" id="UP000193411"/>
    </source>
</evidence>
<dbReference type="SUPFAM" id="SSF47095">
    <property type="entry name" value="HMG-box"/>
    <property type="match status" value="1"/>
</dbReference>
<dbReference type="Pfam" id="PF17283">
    <property type="entry name" value="Zn_ribbon_SprT"/>
    <property type="match status" value="1"/>
</dbReference>
<gene>
    <name evidence="3" type="ORF">BCR44DRAFT_64553</name>
</gene>
<dbReference type="SMART" id="SM00731">
    <property type="entry name" value="SprT"/>
    <property type="match status" value="1"/>
</dbReference>
<accession>A0A1Y2HBU7</accession>
<comment type="caution">
    <text evidence="3">The sequence shown here is derived from an EMBL/GenBank/DDBJ whole genome shotgun (WGS) entry which is preliminary data.</text>
</comment>
<dbReference type="AlphaFoldDB" id="A0A1Y2HBU7"/>
<dbReference type="OrthoDB" id="20772at2759"/>
<protein>
    <submittedName>
        <fullName evidence="3">SprT-like family-domain-containing protein</fullName>
    </submittedName>
</protein>
<dbReference type="PANTHER" id="PTHR23099">
    <property type="entry name" value="TRANSCRIPTIONAL REGULATOR"/>
    <property type="match status" value="1"/>
</dbReference>
<feature type="domain" description="SprT-like" evidence="2">
    <location>
        <begin position="110"/>
        <end position="283"/>
    </location>
</feature>